<dbReference type="Pfam" id="PF18418">
    <property type="entry name" value="AnkUBD"/>
    <property type="match status" value="1"/>
</dbReference>
<keyword evidence="17" id="KW-1185">Reference proteome</keyword>
<dbReference type="PANTHER" id="PTHR13367:SF28">
    <property type="entry name" value="UBIQUITIN THIOESTERASE ZRANB1"/>
    <property type="match status" value="1"/>
</dbReference>
<gene>
    <name evidence="18" type="primary">LOC108559186</name>
</gene>
<feature type="region of interest" description="Disordered" evidence="14">
    <location>
        <begin position="112"/>
        <end position="132"/>
    </location>
</feature>
<dbReference type="Pfam" id="PF02338">
    <property type="entry name" value="OTU"/>
    <property type="match status" value="1"/>
</dbReference>
<evidence type="ECO:0000259" key="16">
    <source>
        <dbReference type="PROSITE" id="PS50802"/>
    </source>
</evidence>
<keyword evidence="8 13" id="KW-0863">Zinc-finger</keyword>
<dbReference type="EC" id="3.4.19.12" evidence="3"/>
<dbReference type="GeneID" id="108559186"/>
<dbReference type="SMART" id="SM00547">
    <property type="entry name" value="ZnF_RBZ"/>
    <property type="match status" value="3"/>
</dbReference>
<proteinExistence type="inferred from homology"/>
<keyword evidence="4" id="KW-0645">Protease</keyword>
<reference evidence="18" key="1">
    <citation type="submission" date="2025-08" db="UniProtKB">
        <authorList>
            <consortium name="RefSeq"/>
        </authorList>
    </citation>
    <scope>IDENTIFICATION</scope>
    <source>
        <tissue evidence="18">Whole Larva</tissue>
    </source>
</reference>
<evidence type="ECO:0000256" key="6">
    <source>
        <dbReference type="ARBA" id="ARBA00022723"/>
    </source>
</evidence>
<dbReference type="PANTHER" id="PTHR13367">
    <property type="entry name" value="UBIQUITIN THIOESTERASE"/>
    <property type="match status" value="1"/>
</dbReference>
<dbReference type="InterPro" id="IPR036443">
    <property type="entry name" value="Znf_RanBP2_sf"/>
</dbReference>
<protein>
    <recommendedName>
        <fullName evidence="3">ubiquitinyl hydrolase 1</fullName>
        <ecNumber evidence="3">3.4.19.12</ecNumber>
    </recommendedName>
</protein>
<evidence type="ECO:0000259" key="15">
    <source>
        <dbReference type="PROSITE" id="PS50199"/>
    </source>
</evidence>
<evidence type="ECO:0000256" key="3">
    <source>
        <dbReference type="ARBA" id="ARBA00012759"/>
    </source>
</evidence>
<evidence type="ECO:0000256" key="9">
    <source>
        <dbReference type="ARBA" id="ARBA00022786"/>
    </source>
</evidence>
<sequence>MSEKADQKWICDYCTYENFPCAIKCTMCRGPRPFKSEDIFGLYDGGGSNEISSTATSSCENKPTNKWSCEACTYLNALKEKTCSQCGKSRHTNANNLHEHIQPLKITQHSDLAQSLSRSRNNSPPASVTNLENSRRTKEIKWTCFICTYENWPKSTKCAMCGSLPNNSLRSQASSLIMPSPDRDIDACFKEDRIRGTSNNMIESTMSQSPNNCEYERKLRHLKRQADWSWLNACLGVIDGDPNPVEAYLSSGGDPTRTLTASEVAILNRSSAFDVGHTLVHLAIRFQKEDLLAILLSQIEGSGSGVKRVPSYVAPDLAADIRRHFTSTIRQRKGHFPCNYVTELPTFALPAEVDELPGPVQEQLFTELLDKDAQEQLETDPAVINWSLELTVRLGSRLYALWNRSAGDCLLDSVMQATWGVFDRDNTLRRALAESLSQSGRVFYPRWKEYEASHASFLQYSLEEGQWEEDWSSLLSLASQPGNSLEQLHVFALAHILRRPIIIYGVKYVKSFRGEALGYARFEGVYLPLLWEQSFCIRTPIALGYTRGHFSALVPLEPYSRLDTRPSTQQTDQLQSTFLPLMDRDRKILPIHFLTEAELGREETILRQWLDVCETEGGILVAQQLLHKRPLLVAQMVEEWLNHYRRLAQMTSAPFVRPIPIQDYSSEGDTDEE</sequence>
<organism evidence="17 18">
    <name type="scientific">Nicrophorus vespilloides</name>
    <name type="common">Boreal carrion beetle</name>
    <dbReference type="NCBI Taxonomy" id="110193"/>
    <lineage>
        <taxon>Eukaryota</taxon>
        <taxon>Metazoa</taxon>
        <taxon>Ecdysozoa</taxon>
        <taxon>Arthropoda</taxon>
        <taxon>Hexapoda</taxon>
        <taxon>Insecta</taxon>
        <taxon>Pterygota</taxon>
        <taxon>Neoptera</taxon>
        <taxon>Endopterygota</taxon>
        <taxon>Coleoptera</taxon>
        <taxon>Polyphaga</taxon>
        <taxon>Staphyliniformia</taxon>
        <taxon>Silphidae</taxon>
        <taxon>Nicrophorinae</taxon>
        <taxon>Nicrophorus</taxon>
    </lineage>
</organism>
<evidence type="ECO:0000256" key="8">
    <source>
        <dbReference type="ARBA" id="ARBA00022771"/>
    </source>
</evidence>
<keyword evidence="10" id="KW-0378">Hydrolase</keyword>
<dbReference type="Gene3D" id="1.25.40.560">
    <property type="match status" value="1"/>
</dbReference>
<feature type="domain" description="RanBP2-type" evidence="15">
    <location>
        <begin position="4"/>
        <end position="34"/>
    </location>
</feature>
<evidence type="ECO:0000256" key="2">
    <source>
        <dbReference type="ARBA" id="ARBA00005865"/>
    </source>
</evidence>
<dbReference type="SUPFAM" id="SSF90209">
    <property type="entry name" value="Ran binding protein zinc finger-like"/>
    <property type="match status" value="2"/>
</dbReference>
<accession>A0ABM1MB95</accession>
<dbReference type="PROSITE" id="PS01358">
    <property type="entry name" value="ZF_RANBP2_1"/>
    <property type="match status" value="3"/>
</dbReference>
<evidence type="ECO:0000256" key="12">
    <source>
        <dbReference type="ARBA" id="ARBA00022833"/>
    </source>
</evidence>
<evidence type="ECO:0000256" key="10">
    <source>
        <dbReference type="ARBA" id="ARBA00022801"/>
    </source>
</evidence>
<dbReference type="InterPro" id="IPR003323">
    <property type="entry name" value="OTU_dom"/>
</dbReference>
<dbReference type="Proteomes" id="UP000695000">
    <property type="component" value="Unplaced"/>
</dbReference>
<feature type="domain" description="OTU" evidence="16">
    <location>
        <begin position="398"/>
        <end position="556"/>
    </location>
</feature>
<evidence type="ECO:0000256" key="13">
    <source>
        <dbReference type="PROSITE-ProRule" id="PRU00322"/>
    </source>
</evidence>
<evidence type="ECO:0000313" key="17">
    <source>
        <dbReference type="Proteomes" id="UP000695000"/>
    </source>
</evidence>
<keyword evidence="6" id="KW-0479">Metal-binding</keyword>
<evidence type="ECO:0000256" key="4">
    <source>
        <dbReference type="ARBA" id="ARBA00022670"/>
    </source>
</evidence>
<dbReference type="InterPro" id="IPR001876">
    <property type="entry name" value="Znf_RanBP2"/>
</dbReference>
<name>A0ABM1MB95_NICVS</name>
<comment type="catalytic activity">
    <reaction evidence="1">
        <text>Thiol-dependent hydrolysis of ester, thioester, amide, peptide and isopeptide bonds formed by the C-terminal Gly of ubiquitin (a 76-residue protein attached to proteins as an intracellular targeting signal).</text>
        <dbReference type="EC" id="3.4.19.12"/>
    </reaction>
</comment>
<dbReference type="InterPro" id="IPR051346">
    <property type="entry name" value="OTU_Deubiquitinase"/>
</dbReference>
<keyword evidence="7" id="KW-0677">Repeat</keyword>
<dbReference type="InterPro" id="IPR041294">
    <property type="entry name" value="AnkUBD"/>
</dbReference>
<keyword evidence="11" id="KW-0788">Thiol protease</keyword>
<evidence type="ECO:0000313" key="18">
    <source>
        <dbReference type="RefSeq" id="XP_017771845.1"/>
    </source>
</evidence>
<dbReference type="InterPro" id="IPR049768">
    <property type="entry name" value="ZRANB1_OTU"/>
</dbReference>
<keyword evidence="5" id="KW-0879">Wnt signaling pathway</keyword>
<evidence type="ECO:0000256" key="14">
    <source>
        <dbReference type="SAM" id="MobiDB-lite"/>
    </source>
</evidence>
<dbReference type="CDD" id="cd22767">
    <property type="entry name" value="OTU_ZRANB1"/>
    <property type="match status" value="1"/>
</dbReference>
<dbReference type="PROSITE" id="PS50199">
    <property type="entry name" value="ZF_RANBP2_2"/>
    <property type="match status" value="3"/>
</dbReference>
<dbReference type="Gene3D" id="4.10.1060.10">
    <property type="entry name" value="Zinc finger, RanBP2-type"/>
    <property type="match status" value="2"/>
</dbReference>
<comment type="similarity">
    <text evidence="2">Belongs to the peptidase C64 family.</text>
</comment>
<keyword evidence="9" id="KW-0833">Ubl conjugation pathway</keyword>
<feature type="domain" description="RanBP2-type" evidence="15">
    <location>
        <begin position="138"/>
        <end position="167"/>
    </location>
</feature>
<feature type="domain" description="RanBP2-type" evidence="15">
    <location>
        <begin position="63"/>
        <end position="92"/>
    </location>
</feature>
<evidence type="ECO:0000256" key="11">
    <source>
        <dbReference type="ARBA" id="ARBA00022807"/>
    </source>
</evidence>
<evidence type="ECO:0000256" key="5">
    <source>
        <dbReference type="ARBA" id="ARBA00022687"/>
    </source>
</evidence>
<evidence type="ECO:0000256" key="7">
    <source>
        <dbReference type="ARBA" id="ARBA00022737"/>
    </source>
</evidence>
<dbReference type="Gene3D" id="2.30.30.380">
    <property type="entry name" value="Zn-finger domain of Sec23/24"/>
    <property type="match status" value="1"/>
</dbReference>
<evidence type="ECO:0000256" key="1">
    <source>
        <dbReference type="ARBA" id="ARBA00000707"/>
    </source>
</evidence>
<dbReference type="PROSITE" id="PS50802">
    <property type="entry name" value="OTU"/>
    <property type="match status" value="1"/>
</dbReference>
<dbReference type="RefSeq" id="XP_017771845.1">
    <property type="nucleotide sequence ID" value="XM_017916356.1"/>
</dbReference>
<dbReference type="Pfam" id="PF00641">
    <property type="entry name" value="Zn_ribbon_RanBP"/>
    <property type="match status" value="2"/>
</dbReference>
<keyword evidence="12" id="KW-0862">Zinc</keyword>